<dbReference type="EMBL" id="JAWQEG010002229">
    <property type="protein sequence ID" value="KAK3873379.1"/>
    <property type="molecule type" value="Genomic_DNA"/>
</dbReference>
<evidence type="ECO:0000256" key="4">
    <source>
        <dbReference type="ARBA" id="ARBA00022824"/>
    </source>
</evidence>
<name>A0AAE1FGW7_PETCI</name>
<feature type="transmembrane region" description="Helical" evidence="9">
    <location>
        <begin position="137"/>
        <end position="156"/>
    </location>
</feature>
<evidence type="ECO:0000313" key="10">
    <source>
        <dbReference type="EMBL" id="KAK3873379.1"/>
    </source>
</evidence>
<evidence type="ECO:0000256" key="8">
    <source>
        <dbReference type="SAM" id="MobiDB-lite"/>
    </source>
</evidence>
<dbReference type="PANTHER" id="PTHR23129">
    <property type="entry name" value="ACYL-COENZYME A DIPHOSPHATASE FITM2"/>
    <property type="match status" value="1"/>
</dbReference>
<protein>
    <submittedName>
        <fullName evidence="10">Uncharacterized protein</fullName>
    </submittedName>
</protein>
<dbReference type="GO" id="GO:0008654">
    <property type="term" value="P:phospholipid biosynthetic process"/>
    <property type="evidence" value="ECO:0007669"/>
    <property type="project" value="TreeGrafter"/>
</dbReference>
<evidence type="ECO:0000256" key="5">
    <source>
        <dbReference type="ARBA" id="ARBA00022989"/>
    </source>
</evidence>
<feature type="transmembrane region" description="Helical" evidence="9">
    <location>
        <begin position="106"/>
        <end position="125"/>
    </location>
</feature>
<feature type="region of interest" description="Disordered" evidence="8">
    <location>
        <begin position="1"/>
        <end position="40"/>
    </location>
</feature>
<evidence type="ECO:0000256" key="9">
    <source>
        <dbReference type="SAM" id="Phobius"/>
    </source>
</evidence>
<evidence type="ECO:0000256" key="6">
    <source>
        <dbReference type="ARBA" id="ARBA00023098"/>
    </source>
</evidence>
<proteinExistence type="predicted"/>
<dbReference type="AlphaFoldDB" id="A0AAE1FGW7"/>
<feature type="transmembrane region" description="Helical" evidence="9">
    <location>
        <begin position="306"/>
        <end position="328"/>
    </location>
</feature>
<gene>
    <name evidence="11" type="ORF">Pcinc_002252</name>
    <name evidence="10" type="ORF">Pcinc_021612</name>
</gene>
<dbReference type="EMBL" id="JAWQEG010000152">
    <property type="protein sequence ID" value="KAK3893956.1"/>
    <property type="molecule type" value="Genomic_DNA"/>
</dbReference>
<comment type="caution">
    <text evidence="10">The sequence shown here is derived from an EMBL/GenBank/DDBJ whole genome shotgun (WGS) entry which is preliminary data.</text>
</comment>
<dbReference type="InterPro" id="IPR019388">
    <property type="entry name" value="FIT"/>
</dbReference>
<reference evidence="10" key="1">
    <citation type="submission" date="2023-10" db="EMBL/GenBank/DDBJ databases">
        <title>Genome assemblies of two species of porcelain crab, Petrolisthes cinctipes and Petrolisthes manimaculis (Anomura: Porcellanidae).</title>
        <authorList>
            <person name="Angst P."/>
        </authorList>
    </citation>
    <scope>NUCLEOTIDE SEQUENCE</scope>
    <source>
        <strain evidence="10">PB745_01</strain>
        <tissue evidence="10">Gill</tissue>
    </source>
</reference>
<evidence type="ECO:0000313" key="11">
    <source>
        <dbReference type="EMBL" id="KAK3893956.1"/>
    </source>
</evidence>
<keyword evidence="4" id="KW-0256">Endoplasmic reticulum</keyword>
<keyword evidence="3" id="KW-0378">Hydrolase</keyword>
<dbReference type="PANTHER" id="PTHR23129:SF0">
    <property type="entry name" value="ACYL-COENZYME A DIPHOSPHATASE FITM2"/>
    <property type="match status" value="1"/>
</dbReference>
<dbReference type="Pfam" id="PF10261">
    <property type="entry name" value="FIT"/>
    <property type="match status" value="1"/>
</dbReference>
<sequence length="349" mass="39890">MRRKSGDQTSPRDSEDMSMSSPTNTTPDSEDDPKVGQSGSPPTPLMWERWVECGASYLHISPGIKIFYYTITLIIFTVVQESEAVPHFQILTGKYSILNQVFVKQGWGFTLGAYVLYQLLSCILHGKSSWSSSLRRLAVGTVVTTFFFFIWCQVIFPGVEYLTSACTFNNILVNLGKRECFKSKGHTYHSFDISGHSYLLIYCVLVLMEESKSVLYYLQLGQYLRGAPPEAGKSTGNNNSDVRKLSWTQPKWTEPSEGDAELLRWLHPLVSPLLTAAFLFMLFLALLWDFMLVITTIYYHTFPEKVLGTGLAVGMWYLVYGIIFPHMVNWRFFTPHKMRQEGERKKEIN</sequence>
<feature type="transmembrane region" description="Helical" evidence="9">
    <location>
        <begin position="273"/>
        <end position="300"/>
    </location>
</feature>
<dbReference type="Proteomes" id="UP001286313">
    <property type="component" value="Unassembled WGS sequence"/>
</dbReference>
<dbReference type="GO" id="GO:0005789">
    <property type="term" value="C:endoplasmic reticulum membrane"/>
    <property type="evidence" value="ECO:0007669"/>
    <property type="project" value="UniProtKB-SubCell"/>
</dbReference>
<comment type="subcellular location">
    <subcellularLocation>
        <location evidence="1">Endoplasmic reticulum membrane</location>
        <topology evidence="1">Multi-pass membrane protein</topology>
    </subcellularLocation>
</comment>
<organism evidence="10 12">
    <name type="scientific">Petrolisthes cinctipes</name>
    <name type="common">Flat porcelain crab</name>
    <dbReference type="NCBI Taxonomy" id="88211"/>
    <lineage>
        <taxon>Eukaryota</taxon>
        <taxon>Metazoa</taxon>
        <taxon>Ecdysozoa</taxon>
        <taxon>Arthropoda</taxon>
        <taxon>Crustacea</taxon>
        <taxon>Multicrustacea</taxon>
        <taxon>Malacostraca</taxon>
        <taxon>Eumalacostraca</taxon>
        <taxon>Eucarida</taxon>
        <taxon>Decapoda</taxon>
        <taxon>Pleocyemata</taxon>
        <taxon>Anomura</taxon>
        <taxon>Galatheoidea</taxon>
        <taxon>Porcellanidae</taxon>
        <taxon>Petrolisthes</taxon>
    </lineage>
</organism>
<feature type="compositionally biased region" description="Basic and acidic residues" evidence="8">
    <location>
        <begin position="1"/>
        <end position="15"/>
    </location>
</feature>
<feature type="compositionally biased region" description="Polar residues" evidence="8">
    <location>
        <begin position="16"/>
        <end position="27"/>
    </location>
</feature>
<dbReference type="GO" id="GO:0019915">
    <property type="term" value="P:lipid storage"/>
    <property type="evidence" value="ECO:0007669"/>
    <property type="project" value="InterPro"/>
</dbReference>
<keyword evidence="6" id="KW-0443">Lipid metabolism</keyword>
<keyword evidence="2 9" id="KW-0812">Transmembrane</keyword>
<evidence type="ECO:0000256" key="1">
    <source>
        <dbReference type="ARBA" id="ARBA00004477"/>
    </source>
</evidence>
<accession>A0AAE1FGW7</accession>
<dbReference type="GO" id="GO:0034389">
    <property type="term" value="P:lipid droplet organization"/>
    <property type="evidence" value="ECO:0007669"/>
    <property type="project" value="TreeGrafter"/>
</dbReference>
<evidence type="ECO:0000313" key="12">
    <source>
        <dbReference type="Proteomes" id="UP001286313"/>
    </source>
</evidence>
<evidence type="ECO:0000256" key="2">
    <source>
        <dbReference type="ARBA" id="ARBA00022692"/>
    </source>
</evidence>
<dbReference type="GO" id="GO:0010945">
    <property type="term" value="F:coenzyme A diphosphatase activity"/>
    <property type="evidence" value="ECO:0007669"/>
    <property type="project" value="InterPro"/>
</dbReference>
<evidence type="ECO:0000256" key="7">
    <source>
        <dbReference type="ARBA" id="ARBA00023136"/>
    </source>
</evidence>
<keyword evidence="5 9" id="KW-1133">Transmembrane helix</keyword>
<feature type="transmembrane region" description="Helical" evidence="9">
    <location>
        <begin position="66"/>
        <end position="86"/>
    </location>
</feature>
<keyword evidence="7 9" id="KW-0472">Membrane</keyword>
<evidence type="ECO:0000256" key="3">
    <source>
        <dbReference type="ARBA" id="ARBA00022801"/>
    </source>
</evidence>
<keyword evidence="12" id="KW-1185">Reference proteome</keyword>